<dbReference type="InterPro" id="IPR003688">
    <property type="entry name" value="TraG/VirD4"/>
</dbReference>
<feature type="compositionally biased region" description="Low complexity" evidence="7">
    <location>
        <begin position="398"/>
        <end position="417"/>
    </location>
</feature>
<organism evidence="8 10">
    <name type="scientific">Iodobacter fluviatilis</name>
    <dbReference type="NCBI Taxonomy" id="537"/>
    <lineage>
        <taxon>Bacteria</taxon>
        <taxon>Pseudomonadati</taxon>
        <taxon>Pseudomonadota</taxon>
        <taxon>Betaproteobacteria</taxon>
        <taxon>Neisseriales</taxon>
        <taxon>Chitinibacteraceae</taxon>
        <taxon>Iodobacter</taxon>
    </lineage>
</organism>
<gene>
    <name evidence="8" type="ORF">C1H71_20085</name>
    <name evidence="9" type="ORF">C1H71_20355</name>
</gene>
<keyword evidence="8" id="KW-0614">Plasmid</keyword>
<evidence type="ECO:0000256" key="4">
    <source>
        <dbReference type="ARBA" id="ARBA00022692"/>
    </source>
</evidence>
<keyword evidence="10" id="KW-1185">Reference proteome</keyword>
<dbReference type="KEGG" id="ifl:C1H71_20355"/>
<dbReference type="CDD" id="cd01127">
    <property type="entry name" value="TrwB_TraG_TraD_VirD4"/>
    <property type="match status" value="1"/>
</dbReference>
<feature type="region of interest" description="Disordered" evidence="7">
    <location>
        <begin position="395"/>
        <end position="420"/>
    </location>
</feature>
<keyword evidence="3" id="KW-1003">Cell membrane</keyword>
<dbReference type="InterPro" id="IPR027417">
    <property type="entry name" value="P-loop_NTPase"/>
</dbReference>
<dbReference type="PANTHER" id="PTHR37937">
    <property type="entry name" value="CONJUGATIVE TRANSFER: DNA TRANSPORT"/>
    <property type="match status" value="1"/>
</dbReference>
<reference evidence="8 10" key="1">
    <citation type="submission" date="2018-01" db="EMBL/GenBank/DDBJ databases">
        <title>Genome sequence of Iodobacter sp. strain PCH194 isolated from Indian Trans-Himalaya.</title>
        <authorList>
            <person name="Kumar V."/>
            <person name="Thakur V."/>
            <person name="Kumar S."/>
            <person name="Singh D."/>
        </authorList>
    </citation>
    <scope>NUCLEOTIDE SEQUENCE [LARGE SCALE GENOMIC DNA]</scope>
    <source>
        <strain evidence="8 10">PCH194</strain>
        <plasmid evidence="8 10">pl2</plasmid>
    </source>
</reference>
<protein>
    <submittedName>
        <fullName evidence="8">Type IV secretion system protein VirD4</fullName>
    </submittedName>
</protein>
<proteinExistence type="inferred from homology"/>
<evidence type="ECO:0000256" key="2">
    <source>
        <dbReference type="ARBA" id="ARBA00008806"/>
    </source>
</evidence>
<evidence type="ECO:0000313" key="10">
    <source>
        <dbReference type="Proteomes" id="UP000515917"/>
    </source>
</evidence>
<evidence type="ECO:0000313" key="8">
    <source>
        <dbReference type="EMBL" id="QBC45902.1"/>
    </source>
</evidence>
<dbReference type="EMBL" id="CP025782">
    <property type="protein sequence ID" value="QBC45903.1"/>
    <property type="molecule type" value="Genomic_DNA"/>
</dbReference>
<dbReference type="KEGG" id="ifl:C1H71_20085"/>
<evidence type="ECO:0000256" key="5">
    <source>
        <dbReference type="ARBA" id="ARBA00022989"/>
    </source>
</evidence>
<dbReference type="EMBL" id="CP025782">
    <property type="protein sequence ID" value="QBC45902.1"/>
    <property type="molecule type" value="Genomic_DNA"/>
</dbReference>
<keyword evidence="6" id="KW-0472">Membrane</keyword>
<sequence>MAWLGSSKKQRSLHGEARFATDLEIKKSGLLGEDGVVVGKYKDQYLMFPGQQFVLLAAPTRSGKGVGIVIPNCLTYSQSLVVMDIKQENYKLTSGFRAKYGHEVHLFNPFAEDARTSRFNPLEYISTNPHFTVGDILSIGYALYPQDAKDAFWNDQARNLFLGLTLYLVETPSLPRTLGEVLRQSSGKGKPIKEYITEIINTRIESGNPLSNNCLDALNRFISNSDNTLASILASFNAPLVNFANPIVDAATSANDFDLRELRRKKITIYIGITPDKLAESALLINLLFSQLVNLNTKTLPEQDPSLKYQCLLLMDEFTSIGKVGIIAKSVSYMAGYNLRLMPIIQSLSQLESVYGKEDAKTFVTNHAMQIIYSPRENNDAKEYSEMLGYDTVKSKSVGRSRGTSSNSSNSGSSENVSDQRRALMLPQELKELGFEREIIILENVKPIICGKIIYHKDDNFTVRLLPAAEPKTLDVDTHIAKVEKRIRIATVEDLSAIESAAILGVDISALKMQNEENPSEEDVAQYVDDFFAQMTESAEMAGADVEDYISAPLDESEIVYDEDHEHIDFDEADSTENQAASFDETQAAFAAITQFESSPAINSLIADAILVDTDTGEIFNHDTKNDSAENEVLGISKNSVNNYAVADDEVNSAINGLFGGMGLDSNTTYSIDGIDEKHSTVDN</sequence>
<dbReference type="Gene3D" id="3.40.50.300">
    <property type="entry name" value="P-loop containing nucleotide triphosphate hydrolases"/>
    <property type="match status" value="1"/>
</dbReference>
<evidence type="ECO:0000256" key="1">
    <source>
        <dbReference type="ARBA" id="ARBA00004651"/>
    </source>
</evidence>
<keyword evidence="4" id="KW-0812">Transmembrane</keyword>
<dbReference type="InterPro" id="IPR051539">
    <property type="entry name" value="T4SS-coupling_protein"/>
</dbReference>
<keyword evidence="5" id="KW-1133">Transmembrane helix</keyword>
<name>A0A7G3GFK6_9NEIS</name>
<evidence type="ECO:0000256" key="6">
    <source>
        <dbReference type="ARBA" id="ARBA00023136"/>
    </source>
</evidence>
<evidence type="ECO:0000256" key="7">
    <source>
        <dbReference type="SAM" id="MobiDB-lite"/>
    </source>
</evidence>
<dbReference type="SUPFAM" id="SSF52540">
    <property type="entry name" value="P-loop containing nucleoside triphosphate hydrolases"/>
    <property type="match status" value="1"/>
</dbReference>
<dbReference type="AlphaFoldDB" id="A0A7G3GFK6"/>
<evidence type="ECO:0000256" key="3">
    <source>
        <dbReference type="ARBA" id="ARBA00022475"/>
    </source>
</evidence>
<geneLocation type="plasmid" evidence="8 10">
    <name>pl2</name>
</geneLocation>
<dbReference type="GO" id="GO:0005886">
    <property type="term" value="C:plasma membrane"/>
    <property type="evidence" value="ECO:0007669"/>
    <property type="project" value="UniProtKB-SubCell"/>
</dbReference>
<accession>A0A7G3GFK6</accession>
<dbReference type="Proteomes" id="UP000515917">
    <property type="component" value="Plasmid pl2"/>
</dbReference>
<dbReference type="PANTHER" id="PTHR37937:SF1">
    <property type="entry name" value="CONJUGATIVE TRANSFER: DNA TRANSPORT"/>
    <property type="match status" value="1"/>
</dbReference>
<dbReference type="Pfam" id="PF02534">
    <property type="entry name" value="T4SS-DNA_transf"/>
    <property type="match status" value="1"/>
</dbReference>
<comment type="subcellular location">
    <subcellularLocation>
        <location evidence="1">Cell membrane</location>
        <topology evidence="1">Multi-pass membrane protein</topology>
    </subcellularLocation>
</comment>
<comment type="similarity">
    <text evidence="2">Belongs to the VirD4/TraG family.</text>
</comment>
<evidence type="ECO:0000313" key="9">
    <source>
        <dbReference type="EMBL" id="QBC45903.1"/>
    </source>
</evidence>